<keyword evidence="1" id="KW-0472">Membrane</keyword>
<evidence type="ECO:0000313" key="2">
    <source>
        <dbReference type="EMBL" id="CAJ74990.1"/>
    </source>
</evidence>
<proteinExistence type="predicted"/>
<protein>
    <submittedName>
        <fullName evidence="2">Uncharacterized protein</fullName>
    </submittedName>
</protein>
<reference evidence="2" key="1">
    <citation type="journal article" date="2006" name="Nature">
        <title>Deciphering the evolution and metabolism of an anammox bacterium from a community genome.</title>
        <authorList>
            <person name="Strous M."/>
            <person name="Pelletier E."/>
            <person name="Mangenot S."/>
            <person name="Rattei T."/>
            <person name="Lehner A."/>
            <person name="Taylor M.W."/>
            <person name="Horn M."/>
            <person name="Daims H."/>
            <person name="Bartol-Mavel D."/>
            <person name="Wincker P."/>
            <person name="Barbe V."/>
            <person name="Fonknechten N."/>
            <person name="Vallenet D."/>
            <person name="Segurens B."/>
            <person name="Schenowitz-Truong C."/>
            <person name="Medigue C."/>
            <person name="Collingro A."/>
            <person name="Snel B."/>
            <person name="Dutilh B.E."/>
            <person name="OpDenCamp H.J.M."/>
            <person name="vanDerDrift C."/>
            <person name="Cirpus I."/>
            <person name="vanDePas-Schoonen K.T."/>
            <person name="Harhangi H.R."/>
            <person name="vanNiftrik L."/>
            <person name="Schmid M."/>
            <person name="Keltjens J."/>
            <person name="vanDeVossenberg J."/>
            <person name="Kartal B."/>
            <person name="Meier H."/>
            <person name="Frishman D."/>
            <person name="Huynen M.A."/>
            <person name="Mewes H."/>
            <person name="Weissenbach J."/>
            <person name="Jetten M.S.M."/>
            <person name="Wagner M."/>
            <person name="LePaslier D."/>
        </authorList>
    </citation>
    <scope>NUCLEOTIDE SEQUENCE</scope>
</reference>
<dbReference type="AlphaFoldDB" id="Q1Q4Q5"/>
<gene>
    <name evidence="3" type="ORF">KsCSTR_32370</name>
    <name evidence="2" type="ORF">kuste4228</name>
</gene>
<dbReference type="Proteomes" id="UP000501926">
    <property type="component" value="Chromosome"/>
</dbReference>
<keyword evidence="1" id="KW-1133">Transmembrane helix</keyword>
<dbReference type="EMBL" id="CT573071">
    <property type="protein sequence ID" value="CAJ74990.1"/>
    <property type="molecule type" value="Genomic_DNA"/>
</dbReference>
<reference evidence="3 4" key="3">
    <citation type="submission" date="2020-02" db="EMBL/GenBank/DDBJ databases">
        <title>Newly sequenced genome of strain CSTR1 showed variability in Candidatus Kuenenia stuttgartiensis genomes.</title>
        <authorList>
            <person name="Ding C."/>
            <person name="Adrian L."/>
        </authorList>
    </citation>
    <scope>NUCLEOTIDE SEQUENCE [LARGE SCALE GENOMIC DNA]</scope>
    <source>
        <strain evidence="3 4">CSTR1</strain>
    </source>
</reference>
<name>Q1Q4Q5_KUEST</name>
<feature type="transmembrane region" description="Helical" evidence="1">
    <location>
        <begin position="15"/>
        <end position="34"/>
    </location>
</feature>
<accession>Q1Q4Q5</accession>
<evidence type="ECO:0000313" key="3">
    <source>
        <dbReference type="EMBL" id="QII12616.1"/>
    </source>
</evidence>
<keyword evidence="1" id="KW-0812">Transmembrane</keyword>
<dbReference type="EMBL" id="CP049055">
    <property type="protein sequence ID" value="QII12616.1"/>
    <property type="molecule type" value="Genomic_DNA"/>
</dbReference>
<evidence type="ECO:0000256" key="1">
    <source>
        <dbReference type="SAM" id="Phobius"/>
    </source>
</evidence>
<reference evidence="2" key="2">
    <citation type="submission" date="2006-01" db="EMBL/GenBank/DDBJ databases">
        <authorList>
            <person name="Genoscope"/>
        </authorList>
    </citation>
    <scope>NUCLEOTIDE SEQUENCE</scope>
</reference>
<evidence type="ECO:0000313" key="4">
    <source>
        <dbReference type="Proteomes" id="UP000501926"/>
    </source>
</evidence>
<sequence length="71" mass="8213">MKLGHSHAIVFRNNILYVLKKMSISITCPSYLSLYRILEYTKNLNLLYLFNIVFTYICCSLVMNGIGVSFI</sequence>
<feature type="transmembrane region" description="Helical" evidence="1">
    <location>
        <begin position="46"/>
        <end position="70"/>
    </location>
</feature>
<organism evidence="2">
    <name type="scientific">Kuenenia stuttgartiensis</name>
    <dbReference type="NCBI Taxonomy" id="174633"/>
    <lineage>
        <taxon>Bacteria</taxon>
        <taxon>Pseudomonadati</taxon>
        <taxon>Planctomycetota</taxon>
        <taxon>Candidatus Brocadiia</taxon>
        <taxon>Candidatus Brocadiales</taxon>
        <taxon>Candidatus Brocadiaceae</taxon>
        <taxon>Candidatus Kuenenia</taxon>
    </lineage>
</organism>